<sequence length="183" mass="21274">MRIALPILAAFAVVAAIPIPDRTVGDIEDDSDLDWRFEDEDVEMFSVEYLKSFDQPSLKLQVSNNSPKVQEYEYNWNDDADFNNDKEEYFKIAKTIMNEVDDDLTFWSPESDTSLMNDDDLDFANDDNIIALLLSSADPDYNLIEAAIIMRKEVNRADKQRLWQKTQRSLEEEDNYQDIHSDT</sequence>
<dbReference type="EMBL" id="JAEPRA010000015">
    <property type="protein sequence ID" value="KAG2175119.1"/>
    <property type="molecule type" value="Genomic_DNA"/>
</dbReference>
<evidence type="ECO:0000313" key="3">
    <source>
        <dbReference type="Proteomes" id="UP000612746"/>
    </source>
</evidence>
<evidence type="ECO:0008006" key="4">
    <source>
        <dbReference type="Google" id="ProtNLM"/>
    </source>
</evidence>
<organism evidence="2 3">
    <name type="scientific">Umbelopsis vinacea</name>
    <dbReference type="NCBI Taxonomy" id="44442"/>
    <lineage>
        <taxon>Eukaryota</taxon>
        <taxon>Fungi</taxon>
        <taxon>Fungi incertae sedis</taxon>
        <taxon>Mucoromycota</taxon>
        <taxon>Mucoromycotina</taxon>
        <taxon>Umbelopsidomycetes</taxon>
        <taxon>Umbelopsidales</taxon>
        <taxon>Umbelopsidaceae</taxon>
        <taxon>Umbelopsis</taxon>
    </lineage>
</organism>
<comment type="caution">
    <text evidence="2">The sequence shown here is derived from an EMBL/GenBank/DDBJ whole genome shotgun (WGS) entry which is preliminary data.</text>
</comment>
<accession>A0A8H7UD47</accession>
<name>A0A8H7UD47_9FUNG</name>
<dbReference type="AlphaFoldDB" id="A0A8H7UD47"/>
<protein>
    <recommendedName>
        <fullName evidence="4">Secreted protein</fullName>
    </recommendedName>
</protein>
<evidence type="ECO:0000256" key="1">
    <source>
        <dbReference type="SAM" id="SignalP"/>
    </source>
</evidence>
<keyword evidence="1" id="KW-0732">Signal</keyword>
<reference evidence="2" key="1">
    <citation type="submission" date="2020-12" db="EMBL/GenBank/DDBJ databases">
        <title>Metabolic potential, ecology and presence of endohyphal bacteria is reflected in genomic diversity of Mucoromycotina.</title>
        <authorList>
            <person name="Muszewska A."/>
            <person name="Okrasinska A."/>
            <person name="Steczkiewicz K."/>
            <person name="Drgas O."/>
            <person name="Orlowska M."/>
            <person name="Perlinska-Lenart U."/>
            <person name="Aleksandrzak-Piekarczyk T."/>
            <person name="Szatraj K."/>
            <person name="Zielenkiewicz U."/>
            <person name="Pilsyk S."/>
            <person name="Malc E."/>
            <person name="Mieczkowski P."/>
            <person name="Kruszewska J.S."/>
            <person name="Biernat P."/>
            <person name="Pawlowska J."/>
        </authorList>
    </citation>
    <scope>NUCLEOTIDE SEQUENCE</scope>
    <source>
        <strain evidence="2">WA0000051536</strain>
    </source>
</reference>
<feature type="chain" id="PRO_5034954674" description="Secreted protein" evidence="1">
    <location>
        <begin position="17"/>
        <end position="183"/>
    </location>
</feature>
<gene>
    <name evidence="2" type="ORF">INT44_007597</name>
</gene>
<feature type="signal peptide" evidence="1">
    <location>
        <begin position="1"/>
        <end position="16"/>
    </location>
</feature>
<keyword evidence="3" id="KW-1185">Reference proteome</keyword>
<dbReference type="OrthoDB" id="2375753at2759"/>
<proteinExistence type="predicted"/>
<evidence type="ECO:0000313" key="2">
    <source>
        <dbReference type="EMBL" id="KAG2175119.1"/>
    </source>
</evidence>
<dbReference type="Proteomes" id="UP000612746">
    <property type="component" value="Unassembled WGS sequence"/>
</dbReference>